<gene>
    <name evidence="2" type="ORF">PV08_07617</name>
</gene>
<dbReference type="HOGENOM" id="CLU_2061512_0_0_1"/>
<feature type="region of interest" description="Disordered" evidence="1">
    <location>
        <begin position="1"/>
        <end position="119"/>
    </location>
</feature>
<dbReference type="VEuPathDB" id="FungiDB:PV08_07617"/>
<evidence type="ECO:0000313" key="2">
    <source>
        <dbReference type="EMBL" id="KIW14832.1"/>
    </source>
</evidence>
<dbReference type="AlphaFoldDB" id="A0A0D1ZPT7"/>
<dbReference type="RefSeq" id="XP_016235048.1">
    <property type="nucleotide sequence ID" value="XM_016381946.1"/>
</dbReference>
<dbReference type="GeneID" id="27334700"/>
<organism evidence="2 3">
    <name type="scientific">Exophiala spinifera</name>
    <dbReference type="NCBI Taxonomy" id="91928"/>
    <lineage>
        <taxon>Eukaryota</taxon>
        <taxon>Fungi</taxon>
        <taxon>Dikarya</taxon>
        <taxon>Ascomycota</taxon>
        <taxon>Pezizomycotina</taxon>
        <taxon>Eurotiomycetes</taxon>
        <taxon>Chaetothyriomycetidae</taxon>
        <taxon>Chaetothyriales</taxon>
        <taxon>Herpotrichiellaceae</taxon>
        <taxon>Exophiala</taxon>
    </lineage>
</organism>
<dbReference type="EMBL" id="KN847496">
    <property type="protein sequence ID" value="KIW14832.1"/>
    <property type="molecule type" value="Genomic_DNA"/>
</dbReference>
<evidence type="ECO:0000256" key="1">
    <source>
        <dbReference type="SAM" id="MobiDB-lite"/>
    </source>
</evidence>
<dbReference type="Proteomes" id="UP000053328">
    <property type="component" value="Unassembled WGS sequence"/>
</dbReference>
<sequence length="119" mass="12911">MPVLDKLDKLIHPKKASAEAPPTEDQAPQPTATEVPAAAPAVEATPHTDEPKRRQSLVDKILHRRSSSAERKTEATETEEGATKKEKFHWPHLGGKGSAKEEKKPEREEPAAEGVVPAA</sequence>
<feature type="compositionally biased region" description="Low complexity" evidence="1">
    <location>
        <begin position="26"/>
        <end position="45"/>
    </location>
</feature>
<protein>
    <submittedName>
        <fullName evidence="2">Uncharacterized protein</fullName>
    </submittedName>
</protein>
<reference evidence="2 3" key="1">
    <citation type="submission" date="2015-01" db="EMBL/GenBank/DDBJ databases">
        <title>The Genome Sequence of Exophiala spinifera CBS89968.</title>
        <authorList>
            <consortium name="The Broad Institute Genomics Platform"/>
            <person name="Cuomo C."/>
            <person name="de Hoog S."/>
            <person name="Gorbushina A."/>
            <person name="Stielow B."/>
            <person name="Teixiera M."/>
            <person name="Abouelleil A."/>
            <person name="Chapman S.B."/>
            <person name="Priest M."/>
            <person name="Young S.K."/>
            <person name="Wortman J."/>
            <person name="Nusbaum C."/>
            <person name="Birren B."/>
        </authorList>
    </citation>
    <scope>NUCLEOTIDE SEQUENCE [LARGE SCALE GENOMIC DNA]</scope>
    <source>
        <strain evidence="2 3">CBS 89968</strain>
    </source>
</reference>
<name>A0A0D1ZPT7_9EURO</name>
<feature type="compositionally biased region" description="Basic and acidic residues" evidence="1">
    <location>
        <begin position="1"/>
        <end position="11"/>
    </location>
</feature>
<evidence type="ECO:0000313" key="3">
    <source>
        <dbReference type="Proteomes" id="UP000053328"/>
    </source>
</evidence>
<keyword evidence="3" id="KW-1185">Reference proteome</keyword>
<feature type="compositionally biased region" description="Basic and acidic residues" evidence="1">
    <location>
        <begin position="46"/>
        <end position="89"/>
    </location>
</feature>
<proteinExistence type="predicted"/>
<feature type="compositionally biased region" description="Basic and acidic residues" evidence="1">
    <location>
        <begin position="98"/>
        <end position="110"/>
    </location>
</feature>
<accession>A0A0D1ZPT7</accession>